<evidence type="ECO:0000259" key="9">
    <source>
        <dbReference type="PROSITE" id="PS50262"/>
    </source>
</evidence>
<keyword evidence="4" id="KW-0297">G-protein coupled receptor</keyword>
<keyword evidence="11" id="KW-1185">Reference proteome</keyword>
<evidence type="ECO:0000256" key="5">
    <source>
        <dbReference type="ARBA" id="ARBA00023136"/>
    </source>
</evidence>
<feature type="domain" description="G-protein coupled receptors family 1 profile" evidence="9">
    <location>
        <begin position="51"/>
        <end position="308"/>
    </location>
</feature>
<keyword evidence="3 8" id="KW-1133">Transmembrane helix</keyword>
<feature type="transmembrane region" description="Helical" evidence="8">
    <location>
        <begin position="71"/>
        <end position="99"/>
    </location>
</feature>
<evidence type="ECO:0000256" key="2">
    <source>
        <dbReference type="ARBA" id="ARBA00022692"/>
    </source>
</evidence>
<comment type="subcellular location">
    <subcellularLocation>
        <location evidence="1">Membrane</location>
        <topology evidence="1">Multi-pass membrane protein</topology>
    </subcellularLocation>
</comment>
<name>A0AAU9WTZ5_9CNID</name>
<dbReference type="PANTHER" id="PTHR45695">
    <property type="entry name" value="LEUCOKININ RECEPTOR-RELATED"/>
    <property type="match status" value="1"/>
</dbReference>
<keyword evidence="6" id="KW-0675">Receptor</keyword>
<dbReference type="Proteomes" id="UP001159428">
    <property type="component" value="Unassembled WGS sequence"/>
</dbReference>
<feature type="transmembrane region" description="Helical" evidence="8">
    <location>
        <begin position="292"/>
        <end position="311"/>
    </location>
</feature>
<dbReference type="EMBL" id="CALNXJ010000021">
    <property type="protein sequence ID" value="CAH3125533.1"/>
    <property type="molecule type" value="Genomic_DNA"/>
</dbReference>
<dbReference type="Pfam" id="PF00001">
    <property type="entry name" value="7tm_1"/>
    <property type="match status" value="1"/>
</dbReference>
<comment type="caution">
    <text evidence="10">The sequence shown here is derived from an EMBL/GenBank/DDBJ whole genome shotgun (WGS) entry which is preliminary data.</text>
</comment>
<sequence>MPNDFVKATNLSSQETLNHGYSADGLETEIQQSQIGLVTAYYVMIVLSLVGNTVVIKAIRRIGKNLRRPVHFLFIINLSVADLLFALEMTPMICVHLLLGGAWHIRGQFGEFLCRFDVFLSAVLILTSNLTISAIAVEMFLGIFFPLKALLSKKRAYFIIAATWFVSGCYSSPLFSFAHLKAHGIGDVICFVGITNEKVVQWFTFQTVLLAAGFVITLALYSAIGIKLWLLKSPGFHFHEVQRKGRAKRTKALKMLAMLVFVFYVSFIPFWILQLSLHFGFYDKLTPHYSTISAFLMLCNGTVNPVIYSAYNKDIRDEFKSLITCKPPPERPRSLIAFHSKAIRRKKYEDLEPRSRNQQFPMNALSERISSQSSTMQPVTGEKNLACSFEDTPL</sequence>
<dbReference type="GO" id="GO:0005886">
    <property type="term" value="C:plasma membrane"/>
    <property type="evidence" value="ECO:0007669"/>
    <property type="project" value="TreeGrafter"/>
</dbReference>
<keyword evidence="2 8" id="KW-0812">Transmembrane</keyword>
<reference evidence="10 11" key="1">
    <citation type="submission" date="2022-05" db="EMBL/GenBank/DDBJ databases">
        <authorList>
            <consortium name="Genoscope - CEA"/>
            <person name="William W."/>
        </authorList>
    </citation>
    <scope>NUCLEOTIDE SEQUENCE [LARGE SCALE GENOMIC DNA]</scope>
</reference>
<feature type="transmembrane region" description="Helical" evidence="8">
    <location>
        <begin position="40"/>
        <end position="59"/>
    </location>
</feature>
<dbReference type="AlphaFoldDB" id="A0AAU9WTZ5"/>
<evidence type="ECO:0000256" key="3">
    <source>
        <dbReference type="ARBA" id="ARBA00022989"/>
    </source>
</evidence>
<evidence type="ECO:0000313" key="10">
    <source>
        <dbReference type="EMBL" id="CAH3125533.1"/>
    </source>
</evidence>
<dbReference type="InterPro" id="IPR001671">
    <property type="entry name" value="Melcrt_ACTH_rcpt"/>
</dbReference>
<feature type="transmembrane region" description="Helical" evidence="8">
    <location>
        <begin position="252"/>
        <end position="272"/>
    </location>
</feature>
<dbReference type="SUPFAM" id="SSF81321">
    <property type="entry name" value="Family A G protein-coupled receptor-like"/>
    <property type="match status" value="1"/>
</dbReference>
<dbReference type="Gene3D" id="1.20.1070.10">
    <property type="entry name" value="Rhodopsin 7-helix transmembrane proteins"/>
    <property type="match status" value="1"/>
</dbReference>
<dbReference type="PRINTS" id="PR00534">
    <property type="entry name" value="MCRFAMILY"/>
</dbReference>
<gene>
    <name evidence="10" type="ORF">PMEA_00012146</name>
</gene>
<feature type="transmembrane region" description="Helical" evidence="8">
    <location>
        <begin position="208"/>
        <end position="231"/>
    </location>
</feature>
<evidence type="ECO:0000256" key="8">
    <source>
        <dbReference type="SAM" id="Phobius"/>
    </source>
</evidence>
<dbReference type="GO" id="GO:0004977">
    <property type="term" value="F:melanocortin receptor activity"/>
    <property type="evidence" value="ECO:0007669"/>
    <property type="project" value="InterPro"/>
</dbReference>
<evidence type="ECO:0000256" key="6">
    <source>
        <dbReference type="ARBA" id="ARBA00023170"/>
    </source>
</evidence>
<organism evidence="10 11">
    <name type="scientific">Pocillopora meandrina</name>
    <dbReference type="NCBI Taxonomy" id="46732"/>
    <lineage>
        <taxon>Eukaryota</taxon>
        <taxon>Metazoa</taxon>
        <taxon>Cnidaria</taxon>
        <taxon>Anthozoa</taxon>
        <taxon>Hexacorallia</taxon>
        <taxon>Scleractinia</taxon>
        <taxon>Astrocoeniina</taxon>
        <taxon>Pocilloporidae</taxon>
        <taxon>Pocillopora</taxon>
    </lineage>
</organism>
<feature type="transmembrane region" description="Helical" evidence="8">
    <location>
        <begin position="157"/>
        <end position="178"/>
    </location>
</feature>
<evidence type="ECO:0000256" key="4">
    <source>
        <dbReference type="ARBA" id="ARBA00023040"/>
    </source>
</evidence>
<accession>A0AAU9WTZ5</accession>
<dbReference type="PANTHER" id="PTHR45695:SF9">
    <property type="entry name" value="LEUCOKININ RECEPTOR"/>
    <property type="match status" value="1"/>
</dbReference>
<proteinExistence type="predicted"/>
<feature type="transmembrane region" description="Helical" evidence="8">
    <location>
        <begin position="119"/>
        <end position="145"/>
    </location>
</feature>
<evidence type="ECO:0000256" key="7">
    <source>
        <dbReference type="ARBA" id="ARBA00023224"/>
    </source>
</evidence>
<keyword evidence="7" id="KW-0807">Transducer</keyword>
<keyword evidence="5 8" id="KW-0472">Membrane</keyword>
<dbReference type="SMART" id="SM01381">
    <property type="entry name" value="7TM_GPCR_Srsx"/>
    <property type="match status" value="1"/>
</dbReference>
<dbReference type="PRINTS" id="PR00237">
    <property type="entry name" value="GPCRRHODOPSN"/>
</dbReference>
<dbReference type="CDD" id="cd00637">
    <property type="entry name" value="7tm_classA_rhodopsin-like"/>
    <property type="match status" value="1"/>
</dbReference>
<dbReference type="InterPro" id="IPR017452">
    <property type="entry name" value="GPCR_Rhodpsn_7TM"/>
</dbReference>
<evidence type="ECO:0000313" key="11">
    <source>
        <dbReference type="Proteomes" id="UP001159428"/>
    </source>
</evidence>
<protein>
    <recommendedName>
        <fullName evidence="9">G-protein coupled receptors family 1 profile domain-containing protein</fullName>
    </recommendedName>
</protein>
<evidence type="ECO:0000256" key="1">
    <source>
        <dbReference type="ARBA" id="ARBA00004141"/>
    </source>
</evidence>
<dbReference type="InterPro" id="IPR000276">
    <property type="entry name" value="GPCR_Rhodpsn"/>
</dbReference>
<dbReference type="PROSITE" id="PS50262">
    <property type="entry name" value="G_PROTEIN_RECEP_F1_2"/>
    <property type="match status" value="1"/>
</dbReference>